<sequence length="32" mass="3692">MTKTLVDILAVNGNKFICMFYVDIVKQACYHL</sequence>
<evidence type="ECO:0000313" key="1">
    <source>
        <dbReference type="EMBL" id="XFO65436.1"/>
    </source>
</evidence>
<proteinExistence type="predicted"/>
<reference evidence="1" key="1">
    <citation type="submission" date="2024-05" db="EMBL/GenBank/DDBJ databases">
        <title>Isolation and characterization of Sporomusa carbonis sp. nov., a carboxydotrophic hydrogenogen in the genus of Sporomusa isolated from a charcoal burning pile.</title>
        <authorList>
            <person name="Boeer T."/>
            <person name="Rosenbaum F."/>
            <person name="Eysell L."/>
            <person name="Mueller V."/>
            <person name="Daniel R."/>
            <person name="Poehlein A."/>
        </authorList>
    </citation>
    <scope>NUCLEOTIDE SEQUENCE [LARGE SCALE GENOMIC DNA]</scope>
    <source>
        <strain evidence="1">DSM 10669</strain>
    </source>
</reference>
<evidence type="ECO:0000313" key="2">
    <source>
        <dbReference type="Proteomes" id="UP000216752"/>
    </source>
</evidence>
<dbReference type="Proteomes" id="UP000216752">
    <property type="component" value="Chromosome"/>
</dbReference>
<accession>A0ABZ3IIE5</accession>
<gene>
    <name evidence="1" type="ORF">SPSIL_015570</name>
</gene>
<dbReference type="EMBL" id="CP155573">
    <property type="protein sequence ID" value="XFO65436.1"/>
    <property type="molecule type" value="Genomic_DNA"/>
</dbReference>
<name>A0ABZ3IIE5_9FIRM</name>
<organism evidence="1 2">
    <name type="scientific">Sporomusa silvacetica DSM 10669</name>
    <dbReference type="NCBI Taxonomy" id="1123289"/>
    <lineage>
        <taxon>Bacteria</taxon>
        <taxon>Bacillati</taxon>
        <taxon>Bacillota</taxon>
        <taxon>Negativicutes</taxon>
        <taxon>Selenomonadales</taxon>
        <taxon>Sporomusaceae</taxon>
        <taxon>Sporomusa</taxon>
    </lineage>
</organism>
<keyword evidence="2" id="KW-1185">Reference proteome</keyword>
<protein>
    <submittedName>
        <fullName evidence="1">Uncharacterized protein</fullName>
    </submittedName>
</protein>